<proteinExistence type="predicted"/>
<gene>
    <name evidence="1" type="ORF">HETSPECPRED_001056</name>
</gene>
<dbReference type="Proteomes" id="UP000664521">
    <property type="component" value="Unassembled WGS sequence"/>
</dbReference>
<dbReference type="EMBL" id="CAJPDS010000112">
    <property type="protein sequence ID" value="CAF9938381.1"/>
    <property type="molecule type" value="Genomic_DNA"/>
</dbReference>
<name>A0A8H3G530_9LECA</name>
<reference evidence="1" key="1">
    <citation type="submission" date="2021-03" db="EMBL/GenBank/DDBJ databases">
        <authorList>
            <person name="Tagirdzhanova G."/>
        </authorList>
    </citation>
    <scope>NUCLEOTIDE SEQUENCE</scope>
</reference>
<comment type="caution">
    <text evidence="1">The sequence shown here is derived from an EMBL/GenBank/DDBJ whole genome shotgun (WGS) entry which is preliminary data.</text>
</comment>
<sequence>MSMFSVFYAEAQVNAITRWPLEMRPMSSFMIGKGNIRVDFMSQFGPIPWTVVAWWAQKMGSMSRLGAFVRKEVWKELNE</sequence>
<protein>
    <submittedName>
        <fullName evidence="1">Uncharacterized protein</fullName>
    </submittedName>
</protein>
<keyword evidence="2" id="KW-1185">Reference proteome</keyword>
<evidence type="ECO:0000313" key="2">
    <source>
        <dbReference type="Proteomes" id="UP000664521"/>
    </source>
</evidence>
<dbReference type="AlphaFoldDB" id="A0A8H3G530"/>
<accession>A0A8H3G530</accession>
<organism evidence="1 2">
    <name type="scientific">Heterodermia speciosa</name>
    <dbReference type="NCBI Taxonomy" id="116794"/>
    <lineage>
        <taxon>Eukaryota</taxon>
        <taxon>Fungi</taxon>
        <taxon>Dikarya</taxon>
        <taxon>Ascomycota</taxon>
        <taxon>Pezizomycotina</taxon>
        <taxon>Lecanoromycetes</taxon>
        <taxon>OSLEUM clade</taxon>
        <taxon>Lecanoromycetidae</taxon>
        <taxon>Caliciales</taxon>
        <taxon>Physciaceae</taxon>
        <taxon>Heterodermia</taxon>
    </lineage>
</organism>
<evidence type="ECO:0000313" key="1">
    <source>
        <dbReference type="EMBL" id="CAF9938381.1"/>
    </source>
</evidence>